<sequence>MTADQLEIDTRSVFDNIDARQVEFEAEVDGDDYQFAVQYSVLEALTGEAPDGDAEIKFNQMIDAVKDASLAALSRDSDREIIVVSENDLDQ</sequence>
<organism evidence="1 2">
    <name type="scientific">Sphingomonas gei</name>
    <dbReference type="NCBI Taxonomy" id="1395960"/>
    <lineage>
        <taxon>Bacteria</taxon>
        <taxon>Pseudomonadati</taxon>
        <taxon>Pseudomonadota</taxon>
        <taxon>Alphaproteobacteria</taxon>
        <taxon>Sphingomonadales</taxon>
        <taxon>Sphingomonadaceae</taxon>
        <taxon>Sphingomonas</taxon>
    </lineage>
</organism>
<dbReference type="Proteomes" id="UP000306147">
    <property type="component" value="Unassembled WGS sequence"/>
</dbReference>
<comment type="caution">
    <text evidence="1">The sequence shown here is derived from an EMBL/GenBank/DDBJ whole genome shotgun (WGS) entry which is preliminary data.</text>
</comment>
<name>A0A4S1XJC9_9SPHN</name>
<keyword evidence="2" id="KW-1185">Reference proteome</keyword>
<reference evidence="1 2" key="1">
    <citation type="submission" date="2019-04" db="EMBL/GenBank/DDBJ databases">
        <title>Sphingomonas psychrotolerans sp. nov., isolated from soil in the Tianshan Mountains, Xinjiang, China.</title>
        <authorList>
            <person name="Luo Y."/>
            <person name="Sheng H."/>
        </authorList>
    </citation>
    <scope>NUCLEOTIDE SEQUENCE [LARGE SCALE GENOMIC DNA]</scope>
    <source>
        <strain evidence="1 2">ZFGT-11</strain>
    </source>
</reference>
<evidence type="ECO:0000313" key="2">
    <source>
        <dbReference type="Proteomes" id="UP000306147"/>
    </source>
</evidence>
<dbReference type="OrthoDB" id="7577082at2"/>
<accession>A0A4S1XJC9</accession>
<proteinExistence type="predicted"/>
<protein>
    <recommendedName>
        <fullName evidence="3">DUF1488 family protein</fullName>
    </recommendedName>
</protein>
<evidence type="ECO:0008006" key="3">
    <source>
        <dbReference type="Google" id="ProtNLM"/>
    </source>
</evidence>
<dbReference type="EMBL" id="SRXT01000002">
    <property type="protein sequence ID" value="TGX55246.1"/>
    <property type="molecule type" value="Genomic_DNA"/>
</dbReference>
<evidence type="ECO:0000313" key="1">
    <source>
        <dbReference type="EMBL" id="TGX55246.1"/>
    </source>
</evidence>
<dbReference type="AlphaFoldDB" id="A0A4S1XJC9"/>
<gene>
    <name evidence="1" type="ORF">E5A73_05545</name>
</gene>